<keyword evidence="1" id="KW-0175">Coiled coil</keyword>
<dbReference type="EMBL" id="CP036401">
    <property type="protein sequence ID" value="QBI00927.1"/>
    <property type="molecule type" value="Genomic_DNA"/>
</dbReference>
<reference evidence="4 5" key="2">
    <citation type="submission" date="2019-02" db="EMBL/GenBank/DDBJ databases">
        <title>Draft Genome Sequences of Six Type Strains of the Genus Massilia.</title>
        <authorList>
            <person name="Miess H."/>
            <person name="Frediansyhah A."/>
            <person name="Gross H."/>
        </authorList>
    </citation>
    <scope>NUCLEOTIDE SEQUENCE [LARGE SCALE GENOMIC DNA]</scope>
    <source>
        <strain evidence="4 5">DSM 17472</strain>
    </source>
</reference>
<gene>
    <name evidence="4" type="ORF">EYF70_08765</name>
    <name evidence="3" type="ORF">GCM10007387_49170</name>
</gene>
<dbReference type="SMART" id="SM00567">
    <property type="entry name" value="EZ_HEAT"/>
    <property type="match status" value="2"/>
</dbReference>
<dbReference type="Gene3D" id="1.25.10.10">
    <property type="entry name" value="Leucine-rich Repeat Variant"/>
    <property type="match status" value="1"/>
</dbReference>
<dbReference type="SUPFAM" id="SSF48371">
    <property type="entry name" value="ARM repeat"/>
    <property type="match status" value="1"/>
</dbReference>
<dbReference type="AlphaFoldDB" id="A0A411WWP4"/>
<protein>
    <submittedName>
        <fullName evidence="4">DUF4132 domain-containing protein</fullName>
    </submittedName>
</protein>
<evidence type="ECO:0000313" key="4">
    <source>
        <dbReference type="EMBL" id="QBI00927.1"/>
    </source>
</evidence>
<dbReference type="Pfam" id="PF03130">
    <property type="entry name" value="HEAT_PBS"/>
    <property type="match status" value="1"/>
</dbReference>
<dbReference type="InterPro" id="IPR004155">
    <property type="entry name" value="PBS_lyase_HEAT"/>
</dbReference>
<organism evidence="3 6">
    <name type="scientific">Pseudoduganella albidiflava</name>
    <dbReference type="NCBI Taxonomy" id="321983"/>
    <lineage>
        <taxon>Bacteria</taxon>
        <taxon>Pseudomonadati</taxon>
        <taxon>Pseudomonadota</taxon>
        <taxon>Betaproteobacteria</taxon>
        <taxon>Burkholderiales</taxon>
        <taxon>Oxalobacteraceae</taxon>
        <taxon>Telluria group</taxon>
        <taxon>Pseudoduganella</taxon>
    </lineage>
</organism>
<dbReference type="RefSeq" id="WP_131145055.1">
    <property type="nucleotide sequence ID" value="NZ_BMWV01000014.1"/>
</dbReference>
<evidence type="ECO:0000313" key="3">
    <source>
        <dbReference type="EMBL" id="GGY60725.1"/>
    </source>
</evidence>
<evidence type="ECO:0000313" key="6">
    <source>
        <dbReference type="Proteomes" id="UP000628442"/>
    </source>
</evidence>
<reference evidence="3" key="1">
    <citation type="journal article" date="2014" name="Int. J. Syst. Evol. Microbiol.">
        <title>Complete genome sequence of Corynebacterium casei LMG S-19264T (=DSM 44701T), isolated from a smear-ripened cheese.</title>
        <authorList>
            <consortium name="US DOE Joint Genome Institute (JGI-PGF)"/>
            <person name="Walter F."/>
            <person name="Albersmeier A."/>
            <person name="Kalinowski J."/>
            <person name="Ruckert C."/>
        </authorList>
    </citation>
    <scope>NUCLEOTIDE SEQUENCE</scope>
    <source>
        <strain evidence="3">KCTC 12343</strain>
    </source>
</reference>
<name>A0A411WWP4_9BURK</name>
<feature type="domain" description="DUF4132" evidence="2">
    <location>
        <begin position="958"/>
        <end position="1149"/>
    </location>
</feature>
<accession>A0A411WWP4</accession>
<dbReference type="InterPro" id="IPR016024">
    <property type="entry name" value="ARM-type_fold"/>
</dbReference>
<dbReference type="Proteomes" id="UP000628442">
    <property type="component" value="Unassembled WGS sequence"/>
</dbReference>
<evidence type="ECO:0000256" key="1">
    <source>
        <dbReference type="SAM" id="Coils"/>
    </source>
</evidence>
<feature type="coiled-coil region" evidence="1">
    <location>
        <begin position="363"/>
        <end position="397"/>
    </location>
</feature>
<reference evidence="3" key="3">
    <citation type="submission" date="2022-12" db="EMBL/GenBank/DDBJ databases">
        <authorList>
            <person name="Sun Q."/>
            <person name="Kim S."/>
        </authorList>
    </citation>
    <scope>NUCLEOTIDE SEQUENCE</scope>
    <source>
        <strain evidence="3">KCTC 12343</strain>
    </source>
</reference>
<evidence type="ECO:0000259" key="2">
    <source>
        <dbReference type="Pfam" id="PF13569"/>
    </source>
</evidence>
<sequence length="1245" mass="134737">MFKALLGAIGATVRVLRSDESLIKGGVASLDALDTPLGARAAAFIARGDGVEVLADLQAAAPRAGTFLGSPGRLHATYGTSEQGNAALKARAALYTKVDADAPDIPVLVRLGKVLAAADGGASLQRTGAAMPDWLHYLLNDALWATCECRGSVADTETRAAWTVQLLSAIVAHEELPAPLALVIVFEREDVYDYYRDRVYRPLLDPATLDRYLDSHREDVIACAGMLSVAGKTMLCQRLGGNPALAAAFAPLLVELAVGDGKTVRAAAARFVTADAAFTEVLERVLAEGPAGQRANAAELLARVRGADALPALEAALALERGKAVQQALRDAIGRVAAARDAAGTGLPPPPPLPELEERTLGADALDLLLANHAERLQALQRQAREEAERNATAKHRWDYAQRNYDAQRALKPDDFRLALAALNGDTGERAMKCLANGMVRSTLQHGGRLAARADFGIHQALRWFVAASRNTPFWYDSLARESIGDPEQVDLRQLAQLSRAAGLAEDDTAFACLNTRWIIEPPQAVLPPHRIWPYFADHPEYIDAGLGMAAPPAGTRFEPELGRTLEVLRTFPAIAPRWLPRLMELALGEGKTHRLAAQDVLGAVPDIGRQVCEALGSSKQEVRIEAAQWLARMGWREAVPALRAALAKESRESASAAMLSALETLGEDIAPLLAPERLLAQATKALKGKAPAGLAWLDLSLLPACSWQDGTPVPPEVIQWWVVVACKLKEPGGNPLFDRYLALLDGASRARLGSHLLLQFIAHDTRHPSHEEAAALASQQAPQQLAQYQALAQRYPDYYAEEGRLTLDQVAERIARQKMAEYLGTAIGEKGILALASGMPGHAMAAIITQYMRDHYPRRAQVEALVEAAAASDDPAAIQFVLAIARRYRTASVQERARVLVERIAARNGWTQDELADRTIPTGGLDETGTLRLCYGARDFTVTLDAAMKIVLRNPEGKGVAALPAPRQDDDADAAREAKQQLALCRKEVKQVVAIQAARLYEAMCAGRIWPAAEWREYLQAHPLAGRLVQRLVWLTDDGIAFRPTEDGSLVDTNDDEVTLRDGATVRLAHACLLDAAPDGMVSSREASAKAWQVHFKDYKVVPLFAQMTRAQPALDLQQNPAQREIADRQGWLSDAFTLRGAFTKLGYQRAPAEDGGVFTSYHKDFPATGIRVAIDFTGSMLPEENIPAAVTKLGFYSLAPRRAHQPLPLGGIPPVLLAEAYGDYHAVAGVGAFDEQWEKKAQW</sequence>
<dbReference type="Proteomes" id="UP000292307">
    <property type="component" value="Chromosome"/>
</dbReference>
<dbReference type="Pfam" id="PF13569">
    <property type="entry name" value="DUF4132"/>
    <property type="match status" value="1"/>
</dbReference>
<dbReference type="EMBL" id="BMWV01000014">
    <property type="protein sequence ID" value="GGY60725.1"/>
    <property type="molecule type" value="Genomic_DNA"/>
</dbReference>
<dbReference type="InterPro" id="IPR025406">
    <property type="entry name" value="DUF4132"/>
</dbReference>
<keyword evidence="5" id="KW-1185">Reference proteome</keyword>
<dbReference type="OrthoDB" id="8859114at2"/>
<proteinExistence type="predicted"/>
<dbReference type="InterPro" id="IPR011989">
    <property type="entry name" value="ARM-like"/>
</dbReference>
<evidence type="ECO:0000313" key="5">
    <source>
        <dbReference type="Proteomes" id="UP000292307"/>
    </source>
</evidence>